<feature type="domain" description="G-patch" evidence="3">
    <location>
        <begin position="106"/>
        <end position="150"/>
    </location>
</feature>
<evidence type="ECO:0000259" key="3">
    <source>
        <dbReference type="SMART" id="SM00443"/>
    </source>
</evidence>
<dbReference type="PANTHER" id="PTHR23329:SF1">
    <property type="entry name" value="TUFTELIN-INTERACTING PROTEIN 11"/>
    <property type="match status" value="1"/>
</dbReference>
<organism evidence="4 5">
    <name type="scientific">Chondrus crispus</name>
    <name type="common">Carrageen Irish moss</name>
    <name type="synonym">Polymorpha crispa</name>
    <dbReference type="NCBI Taxonomy" id="2769"/>
    <lineage>
        <taxon>Eukaryota</taxon>
        <taxon>Rhodophyta</taxon>
        <taxon>Florideophyceae</taxon>
        <taxon>Rhodymeniophycidae</taxon>
        <taxon>Gigartinales</taxon>
        <taxon>Gigartinaceae</taxon>
        <taxon>Chondrus</taxon>
    </lineage>
</organism>
<dbReference type="Pfam" id="PF07842">
    <property type="entry name" value="GCFC"/>
    <property type="match status" value="1"/>
</dbReference>
<dbReference type="InterPro" id="IPR045211">
    <property type="entry name" value="TFP11/STIP/Ntr1"/>
</dbReference>
<dbReference type="KEGG" id="ccp:CHC_T00010241001"/>
<dbReference type="GO" id="GO:0000390">
    <property type="term" value="P:spliceosomal complex disassembly"/>
    <property type="evidence" value="ECO:0007669"/>
    <property type="project" value="InterPro"/>
</dbReference>
<dbReference type="OMA" id="YIALCAR"/>
<gene>
    <name evidence="4" type="ORF">CHC_T00010241001</name>
</gene>
<dbReference type="AlphaFoldDB" id="R7QEA2"/>
<dbReference type="GO" id="GO:0071008">
    <property type="term" value="C:U2-type post-mRNA release spliceosomal complex"/>
    <property type="evidence" value="ECO:0007669"/>
    <property type="project" value="TreeGrafter"/>
</dbReference>
<dbReference type="InterPro" id="IPR022783">
    <property type="entry name" value="GCFC_dom"/>
</dbReference>
<accession>R7QEA2</accession>
<feature type="compositionally biased region" description="Basic and acidic residues" evidence="2">
    <location>
        <begin position="161"/>
        <end position="171"/>
    </location>
</feature>
<dbReference type="PANTHER" id="PTHR23329">
    <property type="entry name" value="TUFTELIN-INTERACTING PROTEIN 11-RELATED"/>
    <property type="match status" value="1"/>
</dbReference>
<evidence type="ECO:0000256" key="1">
    <source>
        <dbReference type="ARBA" id="ARBA00010900"/>
    </source>
</evidence>
<comment type="similarity">
    <text evidence="1">Belongs to the TFP11/STIP family.</text>
</comment>
<feature type="compositionally biased region" description="Low complexity" evidence="2">
    <location>
        <begin position="34"/>
        <end position="73"/>
    </location>
</feature>
<dbReference type="RefSeq" id="XP_005716661.1">
    <property type="nucleotide sequence ID" value="XM_005716604.1"/>
</dbReference>
<feature type="region of interest" description="Disordered" evidence="2">
    <location>
        <begin position="1"/>
        <end position="117"/>
    </location>
</feature>
<dbReference type="GO" id="GO:0003676">
    <property type="term" value="F:nucleic acid binding"/>
    <property type="evidence" value="ECO:0007669"/>
    <property type="project" value="InterPro"/>
</dbReference>
<keyword evidence="5" id="KW-1185">Reference proteome</keyword>
<dbReference type="Gramene" id="CDF36842">
    <property type="protein sequence ID" value="CDF36842"/>
    <property type="gene ID" value="CHC_T00010241001"/>
</dbReference>
<dbReference type="STRING" id="2769.R7QEA2"/>
<evidence type="ECO:0000313" key="5">
    <source>
        <dbReference type="Proteomes" id="UP000012073"/>
    </source>
</evidence>
<reference evidence="5" key="1">
    <citation type="journal article" date="2013" name="Proc. Natl. Acad. Sci. U.S.A.">
        <title>Genome structure and metabolic features in the red seaweed Chondrus crispus shed light on evolution of the Archaeplastida.</title>
        <authorList>
            <person name="Collen J."/>
            <person name="Porcel B."/>
            <person name="Carre W."/>
            <person name="Ball S.G."/>
            <person name="Chaparro C."/>
            <person name="Tonon T."/>
            <person name="Barbeyron T."/>
            <person name="Michel G."/>
            <person name="Noel B."/>
            <person name="Valentin K."/>
            <person name="Elias M."/>
            <person name="Artiguenave F."/>
            <person name="Arun A."/>
            <person name="Aury J.M."/>
            <person name="Barbosa-Neto J.F."/>
            <person name="Bothwell J.H."/>
            <person name="Bouget F.Y."/>
            <person name="Brillet L."/>
            <person name="Cabello-Hurtado F."/>
            <person name="Capella-Gutierrez S."/>
            <person name="Charrier B."/>
            <person name="Cladiere L."/>
            <person name="Cock J.M."/>
            <person name="Coelho S.M."/>
            <person name="Colleoni C."/>
            <person name="Czjzek M."/>
            <person name="Da Silva C."/>
            <person name="Delage L."/>
            <person name="Denoeud F."/>
            <person name="Deschamps P."/>
            <person name="Dittami S.M."/>
            <person name="Gabaldon T."/>
            <person name="Gachon C.M."/>
            <person name="Groisillier A."/>
            <person name="Herve C."/>
            <person name="Jabbari K."/>
            <person name="Katinka M."/>
            <person name="Kloareg B."/>
            <person name="Kowalczyk N."/>
            <person name="Labadie K."/>
            <person name="Leblanc C."/>
            <person name="Lopez P.J."/>
            <person name="McLachlan D.H."/>
            <person name="Meslet-Cladiere L."/>
            <person name="Moustafa A."/>
            <person name="Nehr Z."/>
            <person name="Nyvall Collen P."/>
            <person name="Panaud O."/>
            <person name="Partensky F."/>
            <person name="Poulain J."/>
            <person name="Rensing S.A."/>
            <person name="Rousvoal S."/>
            <person name="Samson G."/>
            <person name="Symeonidi A."/>
            <person name="Weissenbach J."/>
            <person name="Zambounis A."/>
            <person name="Wincker P."/>
            <person name="Boyen C."/>
        </authorList>
    </citation>
    <scope>NUCLEOTIDE SEQUENCE [LARGE SCALE GENOMIC DNA]</scope>
    <source>
        <strain evidence="5">cv. Stackhouse</strain>
    </source>
</reference>
<protein>
    <submittedName>
        <fullName evidence="4">Tuftelin interacting protein 11, predicted</fullName>
    </submittedName>
</protein>
<evidence type="ECO:0000313" key="4">
    <source>
        <dbReference type="EMBL" id="CDF36842.1"/>
    </source>
</evidence>
<dbReference type="OrthoDB" id="4822at2759"/>
<feature type="region of interest" description="Disordered" evidence="2">
    <location>
        <begin position="142"/>
        <end position="183"/>
    </location>
</feature>
<dbReference type="GeneID" id="17324367"/>
<dbReference type="Proteomes" id="UP000012073">
    <property type="component" value="Unassembled WGS sequence"/>
</dbReference>
<dbReference type="Pfam" id="PF01585">
    <property type="entry name" value="G-patch"/>
    <property type="match status" value="1"/>
</dbReference>
<sequence length="729" mass="80516">MAQFRSVRAPPSVAHVHLADVPPDRGAPFPDTMSSLSPPRRGLGSRPPASPATSSSSSSSSSAPSLSLSGLPSNFGGSKSRKRRRATPSSPSLPAAPEPPPGEWERHTRGIGSKILAKQGFSGRLGVHADGIHAPLQSVSRPTRLGLGAGNFDEWKPEEEETKRRDEETEKPRKKKWKKSAEGVTVRVRKPRLAVGEEKGGKEGHSELPEASKQPLFAVPEIAYNLRLLTDNARSSLDAAHRRRETEKLIRATTSAEREKLSAESLAAGEAVAYLNELRSRLTTLQRAYDTPNDEFEAALDEAARWVGKGAARYIAQQCLTEAIVEVVYSRAEGKVAECLSAGAQSRKGRIREMKHVGRVLALARGVVMQEMYIALCARLILPRMRRVVMRADWDAVEGAWVADVLRELRDMMPDAVMDAFAEESLVPRLVRSVEQWKDDDVPLHVWIHPWLPVVGRRGLGEVLGRVRVQVTKRLEKWSSRDGIERTRELVELVQRWTGVLSRRKLQMALARHVTVKLIRDVEWFCDDVNRLAEVEAGAAKPECFERMGVWSAVVSARMMGGRLEGMFVGMCRAMRRIVFESGGWREGAEYYRMWKGWLPRGVVGHVRGGLGAILFVIHAGRVEGREEVRRKLRGADVRGLLKNRFAGAKAEAVKRWKEGRVGLKEAVMGVAKREGLLVVGDGRAVEGVPTLRVGRVRVVLDGRRGVVGVVTGEGVKVVGMDELVALAR</sequence>
<dbReference type="SMART" id="SM00443">
    <property type="entry name" value="G_patch"/>
    <property type="match status" value="1"/>
</dbReference>
<dbReference type="InterPro" id="IPR000467">
    <property type="entry name" value="G_patch_dom"/>
</dbReference>
<name>R7QEA2_CHOCR</name>
<dbReference type="EMBL" id="HG001806">
    <property type="protein sequence ID" value="CDF36842.1"/>
    <property type="molecule type" value="Genomic_DNA"/>
</dbReference>
<proteinExistence type="inferred from homology"/>
<evidence type="ECO:0000256" key="2">
    <source>
        <dbReference type="SAM" id="MobiDB-lite"/>
    </source>
</evidence>